<dbReference type="InterPro" id="IPR050595">
    <property type="entry name" value="Bact_response_regulator"/>
</dbReference>
<dbReference type="Pfam" id="PF00072">
    <property type="entry name" value="Response_reg"/>
    <property type="match status" value="1"/>
</dbReference>
<gene>
    <name evidence="4" type="ORF">CtesDRAFT_PD2090</name>
</gene>
<name>B7WRF9_COMTK</name>
<dbReference type="InterPro" id="IPR010093">
    <property type="entry name" value="SinI_DNA-bd"/>
</dbReference>
<feature type="domain" description="Response regulatory" evidence="3">
    <location>
        <begin position="86"/>
        <end position="204"/>
    </location>
</feature>
<dbReference type="CDD" id="cd00156">
    <property type="entry name" value="REC"/>
    <property type="match status" value="1"/>
</dbReference>
<dbReference type="SUPFAM" id="SSF46955">
    <property type="entry name" value="Putative DNA-binding domain"/>
    <property type="match status" value="1"/>
</dbReference>
<dbReference type="PANTHER" id="PTHR44591">
    <property type="entry name" value="STRESS RESPONSE REGULATOR PROTEIN 1"/>
    <property type="match status" value="1"/>
</dbReference>
<keyword evidence="1 2" id="KW-0597">Phosphoprotein</keyword>
<dbReference type="InterPro" id="IPR009061">
    <property type="entry name" value="DNA-bd_dom_put_sf"/>
</dbReference>
<dbReference type="SUPFAM" id="SSF52172">
    <property type="entry name" value="CheY-like"/>
    <property type="match status" value="1"/>
</dbReference>
<dbReference type="eggNOG" id="COG0784">
    <property type="taxonomic scope" value="Bacteria"/>
</dbReference>
<reference evidence="4 5" key="1">
    <citation type="journal article" date="2004" name="Appl. Environ. Microbiol.">
        <title>Mineralization of individual congeners of linear alkylbenzenesulfonate by defined pairs of heterotrophic bacteria.</title>
        <authorList>
            <person name="Schleheck D."/>
            <person name="Knepper T.P."/>
            <person name="Fischer K."/>
            <person name="Cook A.M."/>
        </authorList>
    </citation>
    <scope>NUCLEOTIDE SEQUENCE [LARGE SCALE GENOMIC DNA]</scope>
    <source>
        <strain evidence="5">DSM 14576 / KF-1</strain>
    </source>
</reference>
<dbReference type="PANTHER" id="PTHR44591:SF23">
    <property type="entry name" value="CHEY SUBFAMILY"/>
    <property type="match status" value="1"/>
</dbReference>
<accession>B7WRF9</accession>
<dbReference type="AlphaFoldDB" id="B7WRF9"/>
<dbReference type="InterPro" id="IPR001789">
    <property type="entry name" value="Sig_transdc_resp-reg_receiver"/>
</dbReference>
<dbReference type="GO" id="GO:0000160">
    <property type="term" value="P:phosphorelay signal transduction system"/>
    <property type="evidence" value="ECO:0007669"/>
    <property type="project" value="InterPro"/>
</dbReference>
<evidence type="ECO:0000259" key="3">
    <source>
        <dbReference type="PROSITE" id="PS50110"/>
    </source>
</evidence>
<evidence type="ECO:0000313" key="5">
    <source>
        <dbReference type="Proteomes" id="UP000003039"/>
    </source>
</evidence>
<evidence type="ECO:0000256" key="2">
    <source>
        <dbReference type="PROSITE-ProRule" id="PRU00169"/>
    </source>
</evidence>
<sequence>MPSMSEISTPLDDLPHFTTAEVAKLLGLAIRSVQLMVDRGELQAWKTPGGHRRITRASVEAWRSRQSSSAEQATSVATSHLSTKVRILLIEDSVHFQNLVQLLVQRHFPDVELHVAHDGITGMALFGKVQPHVMLVDILLPDINGAALITALRTNPQFSTCRLLVITSLDQEERKTYDFALEGVRVLHKPKLVQEFSQALNELLTS</sequence>
<dbReference type="GO" id="GO:0003677">
    <property type="term" value="F:DNA binding"/>
    <property type="evidence" value="ECO:0007669"/>
    <property type="project" value="InterPro"/>
</dbReference>
<dbReference type="Gene3D" id="1.10.1660.10">
    <property type="match status" value="1"/>
</dbReference>
<comment type="caution">
    <text evidence="4">The sequence shown here is derived from an EMBL/GenBank/DDBJ whole genome shotgun (WGS) entry which is preliminary data.</text>
</comment>
<dbReference type="InterPro" id="IPR011006">
    <property type="entry name" value="CheY-like_superfamily"/>
</dbReference>
<dbReference type="NCBIfam" id="TIGR01764">
    <property type="entry name" value="excise"/>
    <property type="match status" value="1"/>
</dbReference>
<dbReference type="InterPro" id="IPR041657">
    <property type="entry name" value="HTH_17"/>
</dbReference>
<dbReference type="EMBL" id="AAUJ02000001">
    <property type="protein sequence ID" value="EED67144.1"/>
    <property type="molecule type" value="Genomic_DNA"/>
</dbReference>
<feature type="modified residue" description="4-aspartylphosphate" evidence="2">
    <location>
        <position position="137"/>
    </location>
</feature>
<dbReference type="PROSITE" id="PS50110">
    <property type="entry name" value="RESPONSE_REGULATORY"/>
    <property type="match status" value="1"/>
</dbReference>
<dbReference type="SMART" id="SM00448">
    <property type="entry name" value="REC"/>
    <property type="match status" value="1"/>
</dbReference>
<protein>
    <submittedName>
        <fullName evidence="4">Response regulator receiver protein</fullName>
    </submittedName>
</protein>
<evidence type="ECO:0000313" key="4">
    <source>
        <dbReference type="EMBL" id="EED67144.1"/>
    </source>
</evidence>
<dbReference type="Pfam" id="PF12728">
    <property type="entry name" value="HTH_17"/>
    <property type="match status" value="1"/>
</dbReference>
<dbReference type="Gene3D" id="3.40.50.2300">
    <property type="match status" value="1"/>
</dbReference>
<proteinExistence type="predicted"/>
<organism evidence="4 5">
    <name type="scientific">Comamonas testosteroni (strain DSM 14576 / KF-1)</name>
    <name type="common">Pseudomonas testosteroni</name>
    <dbReference type="NCBI Taxonomy" id="399795"/>
    <lineage>
        <taxon>Bacteria</taxon>
        <taxon>Pseudomonadati</taxon>
        <taxon>Pseudomonadota</taxon>
        <taxon>Betaproteobacteria</taxon>
        <taxon>Burkholderiales</taxon>
        <taxon>Comamonadaceae</taxon>
        <taxon>Comamonas</taxon>
    </lineage>
</organism>
<dbReference type="Proteomes" id="UP000003039">
    <property type="component" value="Unassembled WGS sequence"/>
</dbReference>
<evidence type="ECO:0000256" key="1">
    <source>
        <dbReference type="ARBA" id="ARBA00022553"/>
    </source>
</evidence>